<dbReference type="AlphaFoldDB" id="X1E333"/>
<evidence type="ECO:0000313" key="2">
    <source>
        <dbReference type="EMBL" id="GAH11584.1"/>
    </source>
</evidence>
<sequence length="117" mass="13216">MTKMIFQQSVMSSIQELFRANTLISISGKAGTGKTSLSLFLIGKFLTSIQPYEGSCIWVQASEVFSKKRLYSLFERDSGQLTYLTHNIFVTPGHGPFTSYSLQLDVLKKLSKEDYFL</sequence>
<accession>X1E333</accession>
<protein>
    <recommendedName>
        <fullName evidence="1">NB-ARC domain-containing protein</fullName>
    </recommendedName>
</protein>
<evidence type="ECO:0000259" key="1">
    <source>
        <dbReference type="Pfam" id="PF00931"/>
    </source>
</evidence>
<dbReference type="EMBL" id="BART01037844">
    <property type="protein sequence ID" value="GAH11584.1"/>
    <property type="molecule type" value="Genomic_DNA"/>
</dbReference>
<dbReference type="InterPro" id="IPR002182">
    <property type="entry name" value="NB-ARC"/>
</dbReference>
<dbReference type="InterPro" id="IPR027417">
    <property type="entry name" value="P-loop_NTPase"/>
</dbReference>
<reference evidence="2" key="1">
    <citation type="journal article" date="2014" name="Front. Microbiol.">
        <title>High frequency of phylogenetically diverse reductive dehalogenase-homologous genes in deep subseafloor sedimentary metagenomes.</title>
        <authorList>
            <person name="Kawai M."/>
            <person name="Futagami T."/>
            <person name="Toyoda A."/>
            <person name="Takaki Y."/>
            <person name="Nishi S."/>
            <person name="Hori S."/>
            <person name="Arai W."/>
            <person name="Tsubouchi T."/>
            <person name="Morono Y."/>
            <person name="Uchiyama I."/>
            <person name="Ito T."/>
            <person name="Fujiyama A."/>
            <person name="Inagaki F."/>
            <person name="Takami H."/>
        </authorList>
    </citation>
    <scope>NUCLEOTIDE SEQUENCE</scope>
    <source>
        <strain evidence="2">Expedition CK06-06</strain>
    </source>
</reference>
<name>X1E333_9ZZZZ</name>
<feature type="domain" description="NB-ARC" evidence="1">
    <location>
        <begin position="12"/>
        <end position="71"/>
    </location>
</feature>
<dbReference type="SUPFAM" id="SSF52540">
    <property type="entry name" value="P-loop containing nucleoside triphosphate hydrolases"/>
    <property type="match status" value="1"/>
</dbReference>
<proteinExistence type="predicted"/>
<dbReference type="Pfam" id="PF00931">
    <property type="entry name" value="NB-ARC"/>
    <property type="match status" value="1"/>
</dbReference>
<dbReference type="Gene3D" id="3.40.50.300">
    <property type="entry name" value="P-loop containing nucleotide triphosphate hydrolases"/>
    <property type="match status" value="1"/>
</dbReference>
<organism evidence="2">
    <name type="scientific">marine sediment metagenome</name>
    <dbReference type="NCBI Taxonomy" id="412755"/>
    <lineage>
        <taxon>unclassified sequences</taxon>
        <taxon>metagenomes</taxon>
        <taxon>ecological metagenomes</taxon>
    </lineage>
</organism>
<gene>
    <name evidence="2" type="ORF">S01H4_63098</name>
</gene>
<comment type="caution">
    <text evidence="2">The sequence shown here is derived from an EMBL/GenBank/DDBJ whole genome shotgun (WGS) entry which is preliminary data.</text>
</comment>
<feature type="non-terminal residue" evidence="2">
    <location>
        <position position="117"/>
    </location>
</feature>